<dbReference type="EMBL" id="DP000086">
    <property type="protein sequence ID" value="ABB46652.1"/>
    <property type="molecule type" value="Genomic_DNA"/>
</dbReference>
<name>Q33BB9_ORYSJ</name>
<protein>
    <submittedName>
        <fullName evidence="2">Uncharacterized protein</fullName>
    </submittedName>
</protein>
<organism evidence="2">
    <name type="scientific">Oryza sativa subsp. japonica</name>
    <name type="common">Rice</name>
    <dbReference type="NCBI Taxonomy" id="39947"/>
    <lineage>
        <taxon>Eukaryota</taxon>
        <taxon>Viridiplantae</taxon>
        <taxon>Streptophyta</taxon>
        <taxon>Embryophyta</taxon>
        <taxon>Tracheophyta</taxon>
        <taxon>Spermatophyta</taxon>
        <taxon>Magnoliopsida</taxon>
        <taxon>Liliopsida</taxon>
        <taxon>Poales</taxon>
        <taxon>Poaceae</taxon>
        <taxon>BOP clade</taxon>
        <taxon>Oryzoideae</taxon>
        <taxon>Oryzeae</taxon>
        <taxon>Oryzinae</taxon>
        <taxon>Oryza</taxon>
        <taxon>Oryza sativa</taxon>
    </lineage>
</organism>
<accession>Q33BB9</accession>
<dbReference type="AlphaFoldDB" id="Q33BB9"/>
<reference evidence="2" key="1">
    <citation type="journal article" date="2003" name="Science">
        <title>In-depth view of structure, activity, and evolution of rice chromosome 10.</title>
        <authorList>
            <consortium name="Rice Chromosome 10 Sequencing Consortium"/>
        </authorList>
    </citation>
    <scope>NUCLEOTIDE SEQUENCE [LARGE SCALE GENOMIC DNA]</scope>
</reference>
<reference evidence="2" key="3">
    <citation type="submission" date="2006-07" db="EMBL/GenBank/DDBJ databases">
        <authorList>
            <person name="Buell R."/>
        </authorList>
    </citation>
    <scope>NUCLEOTIDE SEQUENCE</scope>
</reference>
<gene>
    <name evidence="2" type="ordered locus">LOC_Os10g03380</name>
</gene>
<evidence type="ECO:0000256" key="1">
    <source>
        <dbReference type="SAM" id="MobiDB-lite"/>
    </source>
</evidence>
<proteinExistence type="predicted"/>
<evidence type="ECO:0000313" key="2">
    <source>
        <dbReference type="EMBL" id="ABB46652.1"/>
    </source>
</evidence>
<reference evidence="2" key="2">
    <citation type="submission" date="2003-05" db="EMBL/GenBank/DDBJ databases">
        <authorList>
            <person name="Buell C.R."/>
            <person name="Wing R.A."/>
            <person name="McCombie W.R."/>
            <person name="Messing J."/>
            <person name="Yuan Q."/>
            <person name="Ouyang S."/>
        </authorList>
    </citation>
    <scope>NUCLEOTIDE SEQUENCE</scope>
</reference>
<feature type="region of interest" description="Disordered" evidence="1">
    <location>
        <begin position="27"/>
        <end position="50"/>
    </location>
</feature>
<sequence>MEGVRGLYRLVMTVMTVRKEKAAGELLDYGPEGPEAPPNNPTFYPDSEKL</sequence>